<accession>A0A8C5IFB8</accession>
<reference evidence="1" key="2">
    <citation type="submission" date="2025-09" db="UniProtKB">
        <authorList>
            <consortium name="Ensembl"/>
        </authorList>
    </citation>
    <scope>IDENTIFICATION</scope>
</reference>
<organism evidence="1 2">
    <name type="scientific">Junco hyemalis</name>
    <name type="common">Dark-eyed junco</name>
    <dbReference type="NCBI Taxonomy" id="40217"/>
    <lineage>
        <taxon>Eukaryota</taxon>
        <taxon>Metazoa</taxon>
        <taxon>Chordata</taxon>
        <taxon>Craniata</taxon>
        <taxon>Vertebrata</taxon>
        <taxon>Euteleostomi</taxon>
        <taxon>Archelosauria</taxon>
        <taxon>Archosauria</taxon>
        <taxon>Dinosauria</taxon>
        <taxon>Saurischia</taxon>
        <taxon>Theropoda</taxon>
        <taxon>Coelurosauria</taxon>
        <taxon>Aves</taxon>
        <taxon>Neognathae</taxon>
        <taxon>Neoaves</taxon>
        <taxon>Telluraves</taxon>
        <taxon>Australaves</taxon>
        <taxon>Passeriformes</taxon>
        <taxon>Passerellidae</taxon>
        <taxon>Junco</taxon>
    </lineage>
</organism>
<keyword evidence="2" id="KW-1185">Reference proteome</keyword>
<proteinExistence type="predicted"/>
<protein>
    <submittedName>
        <fullName evidence="1">Uncharacterized protein</fullName>
    </submittedName>
</protein>
<reference evidence="1" key="1">
    <citation type="submission" date="2025-08" db="UniProtKB">
        <authorList>
            <consortium name="Ensembl"/>
        </authorList>
    </citation>
    <scope>IDENTIFICATION</scope>
</reference>
<evidence type="ECO:0000313" key="1">
    <source>
        <dbReference type="Ensembl" id="ENSJHYP00000002092.1"/>
    </source>
</evidence>
<dbReference type="AlphaFoldDB" id="A0A8C5IFB8"/>
<name>A0A8C5IFB8_JUNHY</name>
<evidence type="ECO:0000313" key="2">
    <source>
        <dbReference type="Proteomes" id="UP000694408"/>
    </source>
</evidence>
<sequence length="66" mass="7600">MHRNKTMCKKLCISPLDTCKVSLMLTCLFGGLAHRTARPKFQFTRLRPLLAKSGHLLSVFYQTRSF</sequence>
<dbReference type="Proteomes" id="UP000694408">
    <property type="component" value="Unplaced"/>
</dbReference>
<dbReference type="Ensembl" id="ENSJHYT00000002589.1">
    <property type="protein sequence ID" value="ENSJHYP00000002092.1"/>
    <property type="gene ID" value="ENSJHYG00000001738.1"/>
</dbReference>